<dbReference type="STRING" id="1034346.GCA_000313565_00571"/>
<dbReference type="GeneID" id="94439799"/>
<evidence type="ECO:0000256" key="9">
    <source>
        <dbReference type="ARBA" id="ARBA00049922"/>
    </source>
</evidence>
<evidence type="ECO:0000256" key="7">
    <source>
        <dbReference type="ARBA" id="ARBA00022827"/>
    </source>
</evidence>
<evidence type="ECO:0000256" key="1">
    <source>
        <dbReference type="ARBA" id="ARBA00001917"/>
    </source>
</evidence>
<comment type="cofactor">
    <cofactor evidence="2">
        <name>FAD</name>
        <dbReference type="ChEBI" id="CHEBI:57692"/>
    </cofactor>
</comment>
<reference evidence="12 13" key="1">
    <citation type="submission" date="2018-05" db="EMBL/GenBank/DDBJ databases">
        <title>Genomic Encyclopedia of Type Strains, Phase IV (KMG-IV): sequencing the most valuable type-strain genomes for metagenomic binning, comparative biology and taxonomic classification.</title>
        <authorList>
            <person name="Goeker M."/>
        </authorList>
    </citation>
    <scope>NUCLEOTIDE SEQUENCE [LARGE SCALE GENOMIC DNA]</scope>
    <source>
        <strain evidence="12 13">JC118</strain>
    </source>
</reference>
<dbReference type="InterPro" id="IPR036188">
    <property type="entry name" value="FAD/NAD-bd_sf"/>
</dbReference>
<sequence>MKKSTKMLSCLLVSLLMLSGCTQTPADNNNQSTDIKDGTYTASEKGYGGDVTVTLTVSSGTISDVAIEGADETKTIGQAAMPELIEQVKAAQSSEIDGVSGATMTSNAVKSAVDAAMSEAGFTVDANTVIGEDQTLTTDVVVIGMGASGSMAALSAAEAGANVIGIEMTSTLGGMGNAAQGMFAIGTTLQEERYGDDLGSDEEYWFNHYLELSNYLGNGQLIRTFVSEAKNTVEYLLDHDINVYLSKTAQQIAHFDDTIIYHRWGNTQPFVHLQEYLDQYNVDIHYNTTATKLLVNENNEVVGVECRNEDGSKLIVNAKSVIVATGGFAGNEAMMKEALGEEIYETVSVMGGSDGSGLEMMYEVGAGKGELLSMNHGVGPKSQDVQVADQLTLNSPVLWVNNLGQRFMAASLLKDTVDYSSAVLAQGGFAYTIVDQKTVDQWTDMSQANTGSWVHYWDRFGITDENGDPTIYHAPVDKETFLADFEVLTNTGDGKIVNTLEEAAAFIGCDAETLKATVAAYNQAVNDKYDPEFYTDEDSLIWTCETGPYYITKGYNAVLGSLGGVDVTNEMQVVTEHNEIIKGLYSTGNNVSGLSVAAYVNVEGTGLGFALTSGRLAGASAAEYAK</sequence>
<dbReference type="InterPro" id="IPR003953">
    <property type="entry name" value="FAD-dep_OxRdtase_2_FAD-bd"/>
</dbReference>
<evidence type="ECO:0000256" key="3">
    <source>
        <dbReference type="ARBA" id="ARBA00008040"/>
    </source>
</evidence>
<gene>
    <name evidence="12" type="ORF">DES51_10825</name>
</gene>
<evidence type="ECO:0000313" key="12">
    <source>
        <dbReference type="EMBL" id="PXX78100.1"/>
    </source>
</evidence>
<keyword evidence="6" id="KW-0285">Flavoprotein</keyword>
<dbReference type="PROSITE" id="PS51257">
    <property type="entry name" value="PROKAR_LIPOPROTEIN"/>
    <property type="match status" value="1"/>
</dbReference>
<organism evidence="12 13">
    <name type="scientific">Dielma fastidiosa</name>
    <dbReference type="NCBI Taxonomy" id="1034346"/>
    <lineage>
        <taxon>Bacteria</taxon>
        <taxon>Bacillati</taxon>
        <taxon>Bacillota</taxon>
        <taxon>Erysipelotrichia</taxon>
        <taxon>Erysipelotrichales</taxon>
        <taxon>Erysipelotrichaceae</taxon>
        <taxon>Dielma</taxon>
    </lineage>
</organism>
<comment type="similarity">
    <text evidence="3">Belongs to the FAD-dependent oxidoreductase 2 family. FRD/SDH subfamily.</text>
</comment>
<evidence type="ECO:0000313" key="13">
    <source>
        <dbReference type="Proteomes" id="UP000247612"/>
    </source>
</evidence>
<evidence type="ECO:0000259" key="11">
    <source>
        <dbReference type="SMART" id="SM00900"/>
    </source>
</evidence>
<dbReference type="Pfam" id="PF00890">
    <property type="entry name" value="FAD_binding_2"/>
    <property type="match status" value="1"/>
</dbReference>
<dbReference type="InterPro" id="IPR050315">
    <property type="entry name" value="FAD-oxidoreductase_2"/>
</dbReference>
<feature type="chain" id="PRO_5043163770" description="Urocanate reductase" evidence="10">
    <location>
        <begin position="27"/>
        <end position="626"/>
    </location>
</feature>
<keyword evidence="13" id="KW-1185">Reference proteome</keyword>
<evidence type="ECO:0000256" key="6">
    <source>
        <dbReference type="ARBA" id="ARBA00022630"/>
    </source>
</evidence>
<dbReference type="Proteomes" id="UP000247612">
    <property type="component" value="Unassembled WGS sequence"/>
</dbReference>
<comment type="catalytic activity">
    <reaction evidence="9">
        <text>dihydrourocanate + A = urocanate + AH2</text>
        <dbReference type="Rhea" id="RHEA:36059"/>
        <dbReference type="ChEBI" id="CHEBI:13193"/>
        <dbReference type="ChEBI" id="CHEBI:17499"/>
        <dbReference type="ChEBI" id="CHEBI:27247"/>
        <dbReference type="ChEBI" id="CHEBI:72991"/>
        <dbReference type="EC" id="1.3.99.33"/>
    </reaction>
</comment>
<dbReference type="PANTHER" id="PTHR43400:SF7">
    <property type="entry name" value="FAD-DEPENDENT OXIDOREDUCTASE 2 FAD BINDING DOMAIN-CONTAINING PROTEIN"/>
    <property type="match status" value="1"/>
</dbReference>
<dbReference type="EMBL" id="QJKH01000008">
    <property type="protein sequence ID" value="PXX78100.1"/>
    <property type="molecule type" value="Genomic_DNA"/>
</dbReference>
<feature type="signal peptide" evidence="10">
    <location>
        <begin position="1"/>
        <end position="26"/>
    </location>
</feature>
<protein>
    <recommendedName>
        <fullName evidence="5">Urocanate reductase</fullName>
        <ecNumber evidence="4">1.3.99.33</ecNumber>
    </recommendedName>
</protein>
<accession>A0A318KKV4</accession>
<dbReference type="Gene3D" id="3.50.50.60">
    <property type="entry name" value="FAD/NAD(P)-binding domain"/>
    <property type="match status" value="1"/>
</dbReference>
<keyword evidence="7" id="KW-0274">FAD</keyword>
<evidence type="ECO:0000256" key="4">
    <source>
        <dbReference type="ARBA" id="ARBA00013137"/>
    </source>
</evidence>
<evidence type="ECO:0000256" key="10">
    <source>
        <dbReference type="SAM" id="SignalP"/>
    </source>
</evidence>
<keyword evidence="10" id="KW-0732">Signal</keyword>
<evidence type="ECO:0000256" key="5">
    <source>
        <dbReference type="ARBA" id="ARBA00015872"/>
    </source>
</evidence>
<dbReference type="InterPro" id="IPR027477">
    <property type="entry name" value="Succ_DH/fumarate_Rdtase_cat_sf"/>
</dbReference>
<dbReference type="Pfam" id="PF04205">
    <property type="entry name" value="FMN_bind"/>
    <property type="match status" value="1"/>
</dbReference>
<feature type="domain" description="FMN-binding" evidence="11">
    <location>
        <begin position="46"/>
        <end position="120"/>
    </location>
</feature>
<dbReference type="GO" id="GO:0033765">
    <property type="term" value="F:steroid dehydrogenase activity, acting on the CH-CH group of donors"/>
    <property type="evidence" value="ECO:0007669"/>
    <property type="project" value="UniProtKB-ARBA"/>
</dbReference>
<dbReference type="Gene3D" id="3.90.1010.20">
    <property type="match status" value="1"/>
</dbReference>
<dbReference type="SMART" id="SM00900">
    <property type="entry name" value="FMN_bind"/>
    <property type="match status" value="1"/>
</dbReference>
<dbReference type="SUPFAM" id="SSF51905">
    <property type="entry name" value="FAD/NAD(P)-binding domain"/>
    <property type="match status" value="1"/>
</dbReference>
<dbReference type="PRINTS" id="PR00411">
    <property type="entry name" value="PNDRDTASEI"/>
</dbReference>
<comment type="cofactor">
    <cofactor evidence="1">
        <name>FMN</name>
        <dbReference type="ChEBI" id="CHEBI:58210"/>
    </cofactor>
</comment>
<dbReference type="InterPro" id="IPR007329">
    <property type="entry name" value="FMN-bd"/>
</dbReference>
<dbReference type="GO" id="GO:0016020">
    <property type="term" value="C:membrane"/>
    <property type="evidence" value="ECO:0007669"/>
    <property type="project" value="InterPro"/>
</dbReference>
<dbReference type="Gene3D" id="3.90.700.10">
    <property type="entry name" value="Succinate dehydrogenase/fumarate reductase flavoprotein, catalytic domain"/>
    <property type="match status" value="1"/>
</dbReference>
<evidence type="ECO:0000256" key="2">
    <source>
        <dbReference type="ARBA" id="ARBA00001974"/>
    </source>
</evidence>
<dbReference type="PANTHER" id="PTHR43400">
    <property type="entry name" value="FUMARATE REDUCTASE"/>
    <property type="match status" value="1"/>
</dbReference>
<dbReference type="GO" id="GO:0010181">
    <property type="term" value="F:FMN binding"/>
    <property type="evidence" value="ECO:0007669"/>
    <property type="project" value="InterPro"/>
</dbReference>
<dbReference type="RefSeq" id="WP_022936875.1">
    <property type="nucleotide sequence ID" value="NZ_CABKRQ010000001.1"/>
</dbReference>
<comment type="caution">
    <text evidence="12">The sequence shown here is derived from an EMBL/GenBank/DDBJ whole genome shotgun (WGS) entry which is preliminary data.</text>
</comment>
<evidence type="ECO:0000256" key="8">
    <source>
        <dbReference type="ARBA" id="ARBA00023002"/>
    </source>
</evidence>
<dbReference type="AlphaFoldDB" id="A0A318KKV4"/>
<name>A0A318KKV4_9FIRM</name>
<dbReference type="SUPFAM" id="SSF56425">
    <property type="entry name" value="Succinate dehydrogenase/fumarate reductase flavoprotein, catalytic domain"/>
    <property type="match status" value="1"/>
</dbReference>
<dbReference type="OrthoDB" id="1646667at2"/>
<keyword evidence="8" id="KW-0560">Oxidoreductase</keyword>
<proteinExistence type="inferred from homology"/>
<dbReference type="EC" id="1.3.99.33" evidence="4"/>